<feature type="region of interest" description="Disordered" evidence="1">
    <location>
        <begin position="70"/>
        <end position="118"/>
    </location>
</feature>
<name>A0A314L816_NICAT</name>
<protein>
    <submittedName>
        <fullName evidence="2">Uncharacterized protein</fullName>
    </submittedName>
</protein>
<evidence type="ECO:0000256" key="1">
    <source>
        <dbReference type="SAM" id="MobiDB-lite"/>
    </source>
</evidence>
<sequence>MVSRAITFREHLFPFKEGSDTSENPFLYEPVMVVPEESVIRNQNYHSQDQIFADNPGDATDAINTTLRATEPSILPSSTPSAVALEPQVEPAPQMSQPPIVQEPGSDHIDHQQQQQFN</sequence>
<keyword evidence="3" id="KW-1185">Reference proteome</keyword>
<organism evidence="2 3">
    <name type="scientific">Nicotiana attenuata</name>
    <name type="common">Coyote tobacco</name>
    <dbReference type="NCBI Taxonomy" id="49451"/>
    <lineage>
        <taxon>Eukaryota</taxon>
        <taxon>Viridiplantae</taxon>
        <taxon>Streptophyta</taxon>
        <taxon>Embryophyta</taxon>
        <taxon>Tracheophyta</taxon>
        <taxon>Spermatophyta</taxon>
        <taxon>Magnoliopsida</taxon>
        <taxon>eudicotyledons</taxon>
        <taxon>Gunneridae</taxon>
        <taxon>Pentapetalae</taxon>
        <taxon>asterids</taxon>
        <taxon>lamiids</taxon>
        <taxon>Solanales</taxon>
        <taxon>Solanaceae</taxon>
        <taxon>Nicotianoideae</taxon>
        <taxon>Nicotianeae</taxon>
        <taxon>Nicotiana</taxon>
    </lineage>
</organism>
<proteinExistence type="predicted"/>
<evidence type="ECO:0000313" key="2">
    <source>
        <dbReference type="EMBL" id="OIT37219.1"/>
    </source>
</evidence>
<dbReference type="AlphaFoldDB" id="A0A314L816"/>
<accession>A0A314L816</accession>
<dbReference type="Gramene" id="OIT37219">
    <property type="protein sequence ID" value="OIT37219"/>
    <property type="gene ID" value="A4A49_19926"/>
</dbReference>
<dbReference type="Proteomes" id="UP000187609">
    <property type="component" value="Unassembled WGS sequence"/>
</dbReference>
<evidence type="ECO:0000313" key="3">
    <source>
        <dbReference type="Proteomes" id="UP000187609"/>
    </source>
</evidence>
<dbReference type="EMBL" id="MJEQ01000337">
    <property type="protein sequence ID" value="OIT37219.1"/>
    <property type="molecule type" value="Genomic_DNA"/>
</dbReference>
<comment type="caution">
    <text evidence="2">The sequence shown here is derived from an EMBL/GenBank/DDBJ whole genome shotgun (WGS) entry which is preliminary data.</text>
</comment>
<reference evidence="2" key="1">
    <citation type="submission" date="2016-11" db="EMBL/GenBank/DDBJ databases">
        <title>The genome of Nicotiana attenuata.</title>
        <authorList>
            <person name="Xu S."/>
            <person name="Brockmoeller T."/>
            <person name="Gaquerel E."/>
            <person name="Navarro A."/>
            <person name="Kuhl H."/>
            <person name="Gase K."/>
            <person name="Ling Z."/>
            <person name="Zhou W."/>
            <person name="Kreitzer C."/>
            <person name="Stanke M."/>
            <person name="Tang H."/>
            <person name="Lyons E."/>
            <person name="Pandey P."/>
            <person name="Pandey S.P."/>
            <person name="Timmermann B."/>
            <person name="Baldwin I.T."/>
        </authorList>
    </citation>
    <scope>NUCLEOTIDE SEQUENCE [LARGE SCALE GENOMIC DNA]</scope>
    <source>
        <strain evidence="2">UT</strain>
    </source>
</reference>
<gene>
    <name evidence="2" type="ORF">A4A49_19926</name>
</gene>